<dbReference type="OrthoDB" id="78663at2759"/>
<dbReference type="GO" id="GO:0015459">
    <property type="term" value="F:potassium channel regulator activity"/>
    <property type="evidence" value="ECO:0007669"/>
    <property type="project" value="TreeGrafter"/>
</dbReference>
<dbReference type="Proteomes" id="UP000887116">
    <property type="component" value="Unassembled WGS sequence"/>
</dbReference>
<dbReference type="GO" id="GO:0006937">
    <property type="term" value="P:regulation of muscle contraction"/>
    <property type="evidence" value="ECO:0007669"/>
    <property type="project" value="TreeGrafter"/>
</dbReference>
<feature type="transmembrane region" description="Helical" evidence="2">
    <location>
        <begin position="173"/>
        <end position="194"/>
    </location>
</feature>
<keyword evidence="2" id="KW-0812">Transmembrane</keyword>
<evidence type="ECO:0000256" key="2">
    <source>
        <dbReference type="SAM" id="Phobius"/>
    </source>
</evidence>
<dbReference type="PANTHER" id="PTHR19444:SF11">
    <property type="entry name" value="UNC93-LIKE PROTEIN"/>
    <property type="match status" value="1"/>
</dbReference>
<keyword evidence="2" id="KW-0472">Membrane</keyword>
<evidence type="ECO:0000313" key="4">
    <source>
        <dbReference type="Proteomes" id="UP000887116"/>
    </source>
</evidence>
<accession>A0A8X6FKB4</accession>
<feature type="transmembrane region" description="Helical" evidence="2">
    <location>
        <begin position="12"/>
        <end position="31"/>
    </location>
</feature>
<comment type="caution">
    <text evidence="3">The sequence shown here is derived from an EMBL/GenBank/DDBJ whole genome shotgun (WGS) entry which is preliminary data.</text>
</comment>
<dbReference type="PANTHER" id="PTHR19444">
    <property type="entry name" value="UNC-93 RELATED"/>
    <property type="match status" value="1"/>
</dbReference>
<protein>
    <submittedName>
        <fullName evidence="3">UNC93-like protein</fullName>
    </submittedName>
</protein>
<dbReference type="AlphaFoldDB" id="A0A8X6FKB4"/>
<dbReference type="EMBL" id="BMAO01032430">
    <property type="protein sequence ID" value="GFQ82136.1"/>
    <property type="molecule type" value="Genomic_DNA"/>
</dbReference>
<reference evidence="3" key="1">
    <citation type="submission" date="2020-07" db="EMBL/GenBank/DDBJ databases">
        <title>Multicomponent nature underlies the extraordinary mechanical properties of spider dragline silk.</title>
        <authorList>
            <person name="Kono N."/>
            <person name="Nakamura H."/>
            <person name="Mori M."/>
            <person name="Yoshida Y."/>
            <person name="Ohtoshi R."/>
            <person name="Malay A.D."/>
            <person name="Moran D.A.P."/>
            <person name="Tomita M."/>
            <person name="Numata K."/>
            <person name="Arakawa K."/>
        </authorList>
    </citation>
    <scope>NUCLEOTIDE SEQUENCE</scope>
</reference>
<sequence length="272" mass="30161">MNAASNIGSKSLAVFYSFAMVSALLLPKWSIETFGCKNVLLVGMIVTCCYIASNVYLCVETMVAASILYGVVISSYISAQSLYVNEMAIRFQLTTRNNIETVMACFFGIYAFFLESSQVSGNIISYFVLRIPSYVVERRNNSESNKCGINFDSDNSANITNTNLLPPPEIERIVLISIFVSLGILAVILAGFFLESVMTTEKNVNGFQSICHSFVANLLHLKNYQQVLLIPISVLIGLQSSFFSNEVTLVSKLSLILYLIARLFENKNPFSF</sequence>
<dbReference type="GO" id="GO:0043266">
    <property type="term" value="P:regulation of potassium ion transport"/>
    <property type="evidence" value="ECO:0007669"/>
    <property type="project" value="TreeGrafter"/>
</dbReference>
<keyword evidence="4" id="KW-1185">Reference proteome</keyword>
<dbReference type="GO" id="GO:0055120">
    <property type="term" value="C:striated muscle dense body"/>
    <property type="evidence" value="ECO:0007669"/>
    <property type="project" value="TreeGrafter"/>
</dbReference>
<proteinExistence type="inferred from homology"/>
<organism evidence="3 4">
    <name type="scientific">Trichonephila clavata</name>
    <name type="common">Joro spider</name>
    <name type="synonym">Nephila clavata</name>
    <dbReference type="NCBI Taxonomy" id="2740835"/>
    <lineage>
        <taxon>Eukaryota</taxon>
        <taxon>Metazoa</taxon>
        <taxon>Ecdysozoa</taxon>
        <taxon>Arthropoda</taxon>
        <taxon>Chelicerata</taxon>
        <taxon>Arachnida</taxon>
        <taxon>Araneae</taxon>
        <taxon>Araneomorphae</taxon>
        <taxon>Entelegynae</taxon>
        <taxon>Araneoidea</taxon>
        <taxon>Nephilidae</taxon>
        <taxon>Trichonephila</taxon>
    </lineage>
</organism>
<dbReference type="GO" id="GO:0005886">
    <property type="term" value="C:plasma membrane"/>
    <property type="evidence" value="ECO:0007669"/>
    <property type="project" value="TreeGrafter"/>
</dbReference>
<evidence type="ECO:0000256" key="1">
    <source>
        <dbReference type="ARBA" id="ARBA00009172"/>
    </source>
</evidence>
<evidence type="ECO:0000313" key="3">
    <source>
        <dbReference type="EMBL" id="GFQ82136.1"/>
    </source>
</evidence>
<feature type="transmembrane region" description="Helical" evidence="2">
    <location>
        <begin position="105"/>
        <end position="129"/>
    </location>
</feature>
<comment type="similarity">
    <text evidence="1">Belongs to the unc-93 family.</text>
</comment>
<name>A0A8X6FKB4_TRICU</name>
<keyword evidence="2" id="KW-1133">Transmembrane helix</keyword>
<feature type="transmembrane region" description="Helical" evidence="2">
    <location>
        <begin position="38"/>
        <end position="57"/>
    </location>
</feature>
<dbReference type="InterPro" id="IPR051951">
    <property type="entry name" value="UNC-93_regulatory"/>
</dbReference>
<gene>
    <name evidence="3" type="primary">CG4928_3</name>
    <name evidence="3" type="ORF">TNCT_589191</name>
</gene>
<feature type="transmembrane region" description="Helical" evidence="2">
    <location>
        <begin position="63"/>
        <end position="84"/>
    </location>
</feature>